<dbReference type="InterPro" id="IPR041679">
    <property type="entry name" value="DNA2/NAM7-like_C"/>
</dbReference>
<dbReference type="SUPFAM" id="SSF56112">
    <property type="entry name" value="Protein kinase-like (PK-like)"/>
    <property type="match status" value="1"/>
</dbReference>
<dbReference type="InterPro" id="IPR011009">
    <property type="entry name" value="Kinase-like_dom_sf"/>
</dbReference>
<keyword evidence="3" id="KW-0378">Hydrolase</keyword>
<dbReference type="InterPro" id="IPR049809">
    <property type="entry name" value="YehF/YfeS-like_WGR"/>
</dbReference>
<dbReference type="InterPro" id="IPR011335">
    <property type="entry name" value="Restrct_endonuc-II-like"/>
</dbReference>
<dbReference type="InterPro" id="IPR025103">
    <property type="entry name" value="DUF4011"/>
</dbReference>
<dbReference type="InterPro" id="IPR036930">
    <property type="entry name" value="WGR_dom_sf"/>
</dbReference>
<dbReference type="CDD" id="cd07996">
    <property type="entry name" value="WGR_MMR_like"/>
    <property type="match status" value="1"/>
</dbReference>
<dbReference type="InterPro" id="IPR049468">
    <property type="entry name" value="Restrct_endonuc-II-like_dom"/>
</dbReference>
<dbReference type="InterPro" id="IPR047187">
    <property type="entry name" value="SF1_C_Upf1"/>
</dbReference>
<dbReference type="Pfam" id="PF13087">
    <property type="entry name" value="AAA_12"/>
    <property type="match status" value="1"/>
</dbReference>
<dbReference type="InterPro" id="IPR041677">
    <property type="entry name" value="DNA2/NAM7_AAA_11"/>
</dbReference>
<dbReference type="EMBL" id="AP025591">
    <property type="protein sequence ID" value="BDG03152.1"/>
    <property type="molecule type" value="Genomic_DNA"/>
</dbReference>
<evidence type="ECO:0000259" key="2">
    <source>
        <dbReference type="PROSITE" id="PS51977"/>
    </source>
</evidence>
<dbReference type="PROSITE" id="PS51977">
    <property type="entry name" value="WGR"/>
    <property type="match status" value="1"/>
</dbReference>
<dbReference type="Gene3D" id="1.10.510.10">
    <property type="entry name" value="Transferase(Phosphotransferase) domain 1"/>
    <property type="match status" value="1"/>
</dbReference>
<dbReference type="Gene3D" id="2.20.140.10">
    <property type="entry name" value="WGR domain"/>
    <property type="match status" value="1"/>
</dbReference>
<name>A0ABN6MQ58_9BACT</name>
<dbReference type="SUPFAM" id="SSF52540">
    <property type="entry name" value="P-loop containing nucleoside triphosphate hydrolases"/>
    <property type="match status" value="1"/>
</dbReference>
<dbReference type="InterPro" id="IPR027417">
    <property type="entry name" value="P-loop_NTPase"/>
</dbReference>
<dbReference type="InterPro" id="IPR045055">
    <property type="entry name" value="DNA2/NAM7-like"/>
</dbReference>
<dbReference type="PANTHER" id="PTHR10887:SF495">
    <property type="entry name" value="HELICASE SENATAXIN ISOFORM X1-RELATED"/>
    <property type="match status" value="1"/>
</dbReference>
<protein>
    <submittedName>
        <fullName evidence="3">DNA helicase</fullName>
    </submittedName>
</protein>
<evidence type="ECO:0000256" key="1">
    <source>
        <dbReference type="SAM" id="MobiDB-lite"/>
    </source>
</evidence>
<dbReference type="InterPro" id="IPR008893">
    <property type="entry name" value="WGR_domain"/>
</dbReference>
<proteinExistence type="predicted"/>
<evidence type="ECO:0000313" key="3">
    <source>
        <dbReference type="EMBL" id="BDG03152.1"/>
    </source>
</evidence>
<dbReference type="GO" id="GO:0004386">
    <property type="term" value="F:helicase activity"/>
    <property type="evidence" value="ECO:0007669"/>
    <property type="project" value="UniProtKB-KW"/>
</dbReference>
<dbReference type="Pfam" id="PF05406">
    <property type="entry name" value="WGR"/>
    <property type="match status" value="1"/>
</dbReference>
<keyword evidence="3" id="KW-0547">Nucleotide-binding</keyword>
<sequence length="1846" mass="203881">MATFHEFLRARLEAGGFSTEDALASFLSLARQVADAHAAGLVAPLDGVAALQVEGVRIWFHESQAQKPSRATGEVQRLDRPLAGVEVLSDQRRTIDVEGGGGKAVDLELGARDQALTRPVYLPGWVCWEHVVGHHDPVSDVFSLGLVLASLACGLDLAEPDDLEAFVSNRRNLFRLQPRLHPVLAKAIVKMTELSRRDRPQELATLLHALEHHRDQSVDFDFDLASAEAAATGRAKRPVILGTLQERLFELSRRNRLLHFRSTLGSVNLTHASVPLSFDVRNIRPDQLLTWSGGFARSVSAGEPVSLNRHLDFAEQVYLPSVLDRVRSDARRDAAEFGFEQLRLALCFLRWANLKETPAEHYDSPLVLLPVRLVKKKGVRDSWWLQPLGTEAEVNPAVRHLFRQLHGIELPASLDLAETSLDALFEDLAARIAASEPGVTLRKVDRPRIDLIHDLARRRLDRYRRSARLAGRSVRSFLDVDYSYDPANFHPLGLALFRARVKPRPTHLRTILEERPAPRSWAAPPAEADAPVDAREKRFYALREATDDNPYHWDFDLCRVTLGNFKYRKMTLVRDYAELLADGAPNEAFDAVFSLAPRPVEREAPRAPPLAERWHVVACDPTQASAIGYARTGASYIIQGPPGTGKSQTITNLIADYVLRGKRVLFVCEKRAAIDVVYARLRQQGLHALCCLIHDSQADKKEFIQDLKATYEGLLADPAASRRTWRDRRAALLDALRRELEPLEAFDRAMRAAPAAAGVPLRAALERAVELLPEATTLSAADREALPPYADWASNLEAVEALVTAIGELQPDGVLARHPLRLLGPAVVGDERPARLVASAVAAALAQLEELRGALDAAGVPERHRERLEDTLALGAWAADVEWLARRELTSLLDERSDGSRRLARARQALAAAREALARAREGTRLWTEKLPPDEVATALALATALEGRWTSVFRPAWWRLRKVLRSRYAFAQHAVRPRWSQVLAALGAEHAAEAALAAAERAGREELGVDEPLDEVVEQVEAARRRLRELPRTLRPLHDEVVRSARCAEVVSAIAGTRATAEALRATLDGFLVDFRDEGLASLGELLRAMERALPALGGALHALGLLARLPPRLGAAFRTRRLTARQLEAAIVGRCVDELLQADRALHRLDGAARERHLRQLSRLAALWQEANAGAVLERAREAFLERVRISSLPAAELTREQKEFKAAYNRGRRDLEHELGKVMRHKSIRDLVAGDSGPVVFDLKPVWLMSPLSVSDTLPLRPDAFDVVIFDEASQITLESAVPSIFRAPQAIVVGDEMQLPPTDFFSAKGDVEDEEGLLVGDGGQVFEYDLSANSFLGHAAKNLPARMLGWHYRSRSESLIGFSNWAFYQGRLLTVPDDRLAAAGRGETLARDPADGDANVARLLDRPLSFHLLEHGTYESRRNEAEAAYVAHLVRGLLASPERRSIGVIAFSEAQQGEIERALSALAAEDKVFAERLEAEWEREEDGQFVGLLVKNLENIQGDERDVVILSVCYGRAPDGKMRMNFGPINQSGGEKRLNVAFSRAKHHMCLVSSIRHAEITNDYNDGAACLKSYLRYAEAASAGDAAAGERVLRELAVWRDLAQPLEERRGAVVRQLAAALGERGYAVDERVGMSHFRCDLAVRRHGEQRHRLGILVDTDEHYRQDDLLERDLMRPELLRAFGWQVAHVLSSDWYRRREAVIDDLVRRIEEGDGPPADDAAGEELEDPWAELDAAIEAAQPAPPAPALLAPPEAAPAATAPASAPASGTRRFELVGGASRKFWEVAVAGSTVTVRFGRLGTTGQTQQKLFADPATAARTAERLVREKLAKGYVEKGEAAGAA</sequence>
<dbReference type="SUPFAM" id="SSF52980">
    <property type="entry name" value="Restriction endonuclease-like"/>
    <property type="match status" value="1"/>
</dbReference>
<feature type="compositionally biased region" description="Low complexity" evidence="1">
    <location>
        <begin position="1751"/>
        <end position="1770"/>
    </location>
</feature>
<keyword evidence="3" id="KW-0347">Helicase</keyword>
<dbReference type="CDD" id="cd18808">
    <property type="entry name" value="SF1_C_Upf1"/>
    <property type="match status" value="1"/>
</dbReference>
<dbReference type="Pfam" id="PF13195">
    <property type="entry name" value="DUF4011"/>
    <property type="match status" value="1"/>
</dbReference>
<dbReference type="Proteomes" id="UP001162891">
    <property type="component" value="Chromosome"/>
</dbReference>
<dbReference type="Pfam" id="PF18741">
    <property type="entry name" value="MTES_1575"/>
    <property type="match status" value="1"/>
</dbReference>
<reference evidence="4" key="1">
    <citation type="journal article" date="2022" name="Int. J. Syst. Evol. Microbiol.">
        <title>Anaeromyxobacter oryzae sp. nov., Anaeromyxobacter diazotrophicus sp. nov. and Anaeromyxobacter paludicola sp. nov., isolated from paddy soils.</title>
        <authorList>
            <person name="Itoh H."/>
            <person name="Xu Z."/>
            <person name="Mise K."/>
            <person name="Masuda Y."/>
            <person name="Ushijima N."/>
            <person name="Hayakawa C."/>
            <person name="Shiratori Y."/>
            <person name="Senoo K."/>
        </authorList>
    </citation>
    <scope>NUCLEOTIDE SEQUENCE [LARGE SCALE GENOMIC DNA]</scope>
    <source>
        <strain evidence="4">Red232</strain>
    </source>
</reference>
<accession>A0ABN6MQ58</accession>
<evidence type="ECO:0000313" key="4">
    <source>
        <dbReference type="Proteomes" id="UP001162891"/>
    </source>
</evidence>
<organism evidence="3 4">
    <name type="scientific">Anaeromyxobacter oryzae</name>
    <dbReference type="NCBI Taxonomy" id="2918170"/>
    <lineage>
        <taxon>Bacteria</taxon>
        <taxon>Pseudomonadati</taxon>
        <taxon>Myxococcota</taxon>
        <taxon>Myxococcia</taxon>
        <taxon>Myxococcales</taxon>
        <taxon>Cystobacterineae</taxon>
        <taxon>Anaeromyxobacteraceae</taxon>
        <taxon>Anaeromyxobacter</taxon>
    </lineage>
</organism>
<dbReference type="Gene3D" id="3.40.50.300">
    <property type="entry name" value="P-loop containing nucleotide triphosphate hydrolases"/>
    <property type="match status" value="3"/>
</dbReference>
<keyword evidence="3" id="KW-0067">ATP-binding</keyword>
<feature type="domain" description="WGR" evidence="2">
    <location>
        <begin position="1765"/>
        <end position="1846"/>
    </location>
</feature>
<keyword evidence="4" id="KW-1185">Reference proteome</keyword>
<feature type="region of interest" description="Disordered" evidence="1">
    <location>
        <begin position="1747"/>
        <end position="1771"/>
    </location>
</feature>
<dbReference type="SMART" id="SM00773">
    <property type="entry name" value="WGR"/>
    <property type="match status" value="1"/>
</dbReference>
<dbReference type="SUPFAM" id="SSF142921">
    <property type="entry name" value="WGR domain-like"/>
    <property type="match status" value="1"/>
</dbReference>
<dbReference type="Pfam" id="PF13086">
    <property type="entry name" value="AAA_11"/>
    <property type="match status" value="1"/>
</dbReference>
<gene>
    <name evidence="3" type="ORF">AMOR_21480</name>
</gene>
<dbReference type="RefSeq" id="WP_248360901.1">
    <property type="nucleotide sequence ID" value="NZ_AP025591.1"/>
</dbReference>
<dbReference type="PANTHER" id="PTHR10887">
    <property type="entry name" value="DNA2/NAM7 HELICASE FAMILY"/>
    <property type="match status" value="1"/>
</dbReference>